<dbReference type="PRINTS" id="PR00081">
    <property type="entry name" value="GDHRDH"/>
</dbReference>
<dbReference type="GO" id="GO:0006633">
    <property type="term" value="P:fatty acid biosynthetic process"/>
    <property type="evidence" value="ECO:0007669"/>
    <property type="project" value="TreeGrafter"/>
</dbReference>
<evidence type="ECO:0000259" key="4">
    <source>
        <dbReference type="SMART" id="SM00822"/>
    </source>
</evidence>
<comment type="similarity">
    <text evidence="1 3">Belongs to the short-chain dehydrogenases/reductases (SDR) family.</text>
</comment>
<dbReference type="SMART" id="SM00822">
    <property type="entry name" value="PKS_KR"/>
    <property type="match status" value="1"/>
</dbReference>
<dbReference type="EMBL" id="SHAG01000037">
    <property type="protein sequence ID" value="RZO75365.1"/>
    <property type="molecule type" value="Genomic_DNA"/>
</dbReference>
<comment type="caution">
    <text evidence="5">The sequence shown here is derived from an EMBL/GenBank/DDBJ whole genome shotgun (WGS) entry which is preliminary data.</text>
</comment>
<protein>
    <submittedName>
        <fullName evidence="5">SDR family oxidoreductase</fullName>
    </submittedName>
</protein>
<dbReference type="Gene3D" id="3.40.50.720">
    <property type="entry name" value="NAD(P)-binding Rossmann-like Domain"/>
    <property type="match status" value="1"/>
</dbReference>
<name>A0A520RYV4_9GAMM</name>
<dbReference type="InterPro" id="IPR036291">
    <property type="entry name" value="NAD(P)-bd_dom_sf"/>
</dbReference>
<evidence type="ECO:0000313" key="5">
    <source>
        <dbReference type="EMBL" id="RZO75365.1"/>
    </source>
</evidence>
<dbReference type="SUPFAM" id="SSF51735">
    <property type="entry name" value="NAD(P)-binding Rossmann-fold domains"/>
    <property type="match status" value="1"/>
</dbReference>
<dbReference type="InterPro" id="IPR057326">
    <property type="entry name" value="KR_dom"/>
</dbReference>
<organism evidence="5 6">
    <name type="scientific">OM182 bacterium</name>
    <dbReference type="NCBI Taxonomy" id="2510334"/>
    <lineage>
        <taxon>Bacteria</taxon>
        <taxon>Pseudomonadati</taxon>
        <taxon>Pseudomonadota</taxon>
        <taxon>Gammaproteobacteria</taxon>
        <taxon>OMG group</taxon>
        <taxon>OM182 clade</taxon>
    </lineage>
</organism>
<dbReference type="AlphaFoldDB" id="A0A520RYV4"/>
<sequence>MSVFELQGRTAIVTGAAGGIGVEIAKEYARSGASVVLASRNQSNLNEVQQELTDMGAQAMAIATNVCDQQEVQSLIDATVNRFGGIDILVNNAGGALYFKPPEELSLEEWHEVIDLNLSAPFLCAKLAGEVMREQGAGKIINISSVAGIKGAGGISHYGAAKGGLISLSKSLASAWAKYNIHVNCIAPGLTKTPGIINKGMLPSEVDRDGNPLPSLTKPCDPVHVAYLAVYLASAASDHLTGEIIPMRAMVGFDR</sequence>
<accession>A0A520RYV4</accession>
<proteinExistence type="inferred from homology"/>
<dbReference type="Proteomes" id="UP000316199">
    <property type="component" value="Unassembled WGS sequence"/>
</dbReference>
<dbReference type="CDD" id="cd05233">
    <property type="entry name" value="SDR_c"/>
    <property type="match status" value="1"/>
</dbReference>
<dbReference type="Pfam" id="PF00106">
    <property type="entry name" value="adh_short"/>
    <property type="match status" value="1"/>
</dbReference>
<dbReference type="FunFam" id="3.40.50.720:FF:000084">
    <property type="entry name" value="Short-chain dehydrogenase reductase"/>
    <property type="match status" value="1"/>
</dbReference>
<gene>
    <name evidence="5" type="ORF">EVA68_07115</name>
</gene>
<evidence type="ECO:0000313" key="6">
    <source>
        <dbReference type="Proteomes" id="UP000316199"/>
    </source>
</evidence>
<keyword evidence="2" id="KW-0560">Oxidoreductase</keyword>
<evidence type="ECO:0000256" key="3">
    <source>
        <dbReference type="RuleBase" id="RU000363"/>
    </source>
</evidence>
<dbReference type="GO" id="GO:0048038">
    <property type="term" value="F:quinone binding"/>
    <property type="evidence" value="ECO:0007669"/>
    <property type="project" value="TreeGrafter"/>
</dbReference>
<reference evidence="5 6" key="1">
    <citation type="submission" date="2019-02" db="EMBL/GenBank/DDBJ databases">
        <title>Prokaryotic population dynamics and viral predation in marine succession experiment using metagenomics: the confinement effect.</title>
        <authorList>
            <person name="Haro-Moreno J.M."/>
            <person name="Rodriguez-Valera F."/>
            <person name="Lopez-Perez M."/>
        </authorList>
    </citation>
    <scope>NUCLEOTIDE SEQUENCE [LARGE SCALE GENOMIC DNA]</scope>
    <source>
        <strain evidence="5">MED-G157</strain>
    </source>
</reference>
<evidence type="ECO:0000256" key="2">
    <source>
        <dbReference type="ARBA" id="ARBA00023002"/>
    </source>
</evidence>
<feature type="domain" description="Ketoreductase" evidence="4">
    <location>
        <begin position="9"/>
        <end position="179"/>
    </location>
</feature>
<dbReference type="PANTHER" id="PTHR42760">
    <property type="entry name" value="SHORT-CHAIN DEHYDROGENASES/REDUCTASES FAMILY MEMBER"/>
    <property type="match status" value="1"/>
</dbReference>
<dbReference type="InterPro" id="IPR020904">
    <property type="entry name" value="Sc_DH/Rdtase_CS"/>
</dbReference>
<dbReference type="PRINTS" id="PR00080">
    <property type="entry name" value="SDRFAMILY"/>
</dbReference>
<dbReference type="InterPro" id="IPR002347">
    <property type="entry name" value="SDR_fam"/>
</dbReference>
<evidence type="ECO:0000256" key="1">
    <source>
        <dbReference type="ARBA" id="ARBA00006484"/>
    </source>
</evidence>
<dbReference type="PANTHER" id="PTHR42760:SF133">
    <property type="entry name" value="3-OXOACYL-[ACYL-CARRIER-PROTEIN] REDUCTASE"/>
    <property type="match status" value="1"/>
</dbReference>
<dbReference type="GO" id="GO:0016616">
    <property type="term" value="F:oxidoreductase activity, acting on the CH-OH group of donors, NAD or NADP as acceptor"/>
    <property type="evidence" value="ECO:0007669"/>
    <property type="project" value="TreeGrafter"/>
</dbReference>
<dbReference type="PROSITE" id="PS00061">
    <property type="entry name" value="ADH_SHORT"/>
    <property type="match status" value="1"/>
</dbReference>